<accession>A4A061</accession>
<organism evidence="2 3">
    <name type="scientific">Blastopirellula marina DSM 3645</name>
    <dbReference type="NCBI Taxonomy" id="314230"/>
    <lineage>
        <taxon>Bacteria</taxon>
        <taxon>Pseudomonadati</taxon>
        <taxon>Planctomycetota</taxon>
        <taxon>Planctomycetia</taxon>
        <taxon>Pirellulales</taxon>
        <taxon>Pirellulaceae</taxon>
        <taxon>Blastopirellula</taxon>
    </lineage>
</organism>
<dbReference type="HOGENOM" id="CLU_475446_0_0_0"/>
<evidence type="ECO:0000313" key="3">
    <source>
        <dbReference type="Proteomes" id="UP000004358"/>
    </source>
</evidence>
<protein>
    <submittedName>
        <fullName evidence="2">Polyketide synthase-like protein</fullName>
    </submittedName>
</protein>
<sequence length="573" mass="62459">MVLAEESEFGMTRSKLNQLRWQLQKLRQARRSVRLGSALAVIVGSLLLALLILFGLDRALEMNVVQRVIVMGIAAMTLIWAWRRFAAPWLGNRETMLDMAMMVERRHGIESDLVGALQFETPDAAKWGSPELESAVIDYVADLGGDIDVFDGFDSSPLRRRAIWAIIILVIAIGAVAIAPRHMMTFMKRLALSDDHYPTKTTIESLRIGGVDVDPAEAAKTVVKIGFGQPFDVQVHASGVLPPSGQFSLSGKSGATTLDLLPEETSSDSELKGPYIATLPRLMEPAIYQISLGDAWTDPARIEVMPLPTIETEMSVTPPEYAAGLESDDSASGLQRAVLEGSQVDLQLTSSKPLAVARLHLTIGAETETIELVAADQQRLAWKSPSGETPFSSVAAPIRFELEMQDEDGLSPQFVPRGYLRLKNDRAPQIAASAIHRVVLPTATPVIAFRTSDDYGVASVKLRLKIERGDAELAEESYEMLDSPLKANQLPYSGDFALPLSALKLEKGDRLSVTLEARDWRGRGEGAVANSEPLVLEVSDESGVLAAISEADQRSEEQLTEIIKRQLGIGEAR</sequence>
<evidence type="ECO:0000313" key="2">
    <source>
        <dbReference type="EMBL" id="EAQ77847.1"/>
    </source>
</evidence>
<keyword evidence="1" id="KW-0812">Transmembrane</keyword>
<gene>
    <name evidence="2" type="ORF">DSM3645_06084</name>
</gene>
<comment type="caution">
    <text evidence="2">The sequence shown here is derived from an EMBL/GenBank/DDBJ whole genome shotgun (WGS) entry which is preliminary data.</text>
</comment>
<dbReference type="AlphaFoldDB" id="A4A061"/>
<dbReference type="eggNOG" id="COG1196">
    <property type="taxonomic scope" value="Bacteria"/>
</dbReference>
<dbReference type="Proteomes" id="UP000004358">
    <property type="component" value="Unassembled WGS sequence"/>
</dbReference>
<keyword evidence="1" id="KW-1133">Transmembrane helix</keyword>
<dbReference type="STRING" id="314230.DSM3645_06084"/>
<evidence type="ECO:0000256" key="1">
    <source>
        <dbReference type="SAM" id="Phobius"/>
    </source>
</evidence>
<reference evidence="2 3" key="1">
    <citation type="submission" date="2006-02" db="EMBL/GenBank/DDBJ databases">
        <authorList>
            <person name="Amann R."/>
            <person name="Ferriera S."/>
            <person name="Johnson J."/>
            <person name="Kravitz S."/>
            <person name="Halpern A."/>
            <person name="Remington K."/>
            <person name="Beeson K."/>
            <person name="Tran B."/>
            <person name="Rogers Y.-H."/>
            <person name="Friedman R."/>
            <person name="Venter J.C."/>
        </authorList>
    </citation>
    <scope>NUCLEOTIDE SEQUENCE [LARGE SCALE GENOMIC DNA]</scope>
    <source>
        <strain evidence="2 3">DSM 3645</strain>
    </source>
</reference>
<dbReference type="EMBL" id="AANZ01000027">
    <property type="protein sequence ID" value="EAQ77847.1"/>
    <property type="molecule type" value="Genomic_DNA"/>
</dbReference>
<feature type="transmembrane region" description="Helical" evidence="1">
    <location>
        <begin position="68"/>
        <end position="86"/>
    </location>
</feature>
<keyword evidence="1" id="KW-0472">Membrane</keyword>
<proteinExistence type="predicted"/>
<name>A4A061_9BACT</name>
<feature type="transmembrane region" description="Helical" evidence="1">
    <location>
        <begin position="35"/>
        <end position="56"/>
    </location>
</feature>
<feature type="transmembrane region" description="Helical" evidence="1">
    <location>
        <begin position="162"/>
        <end position="179"/>
    </location>
</feature>